<evidence type="ECO:0000313" key="2">
    <source>
        <dbReference type="EMBL" id="GAP65111.1"/>
    </source>
</evidence>
<gene>
    <name evidence="1" type="ORF">MBSD_1861</name>
    <name evidence="2" type="ORF">MBSD_n0400</name>
</gene>
<name>A0A0K8QK89_9GAMM</name>
<keyword evidence="3" id="KW-1185">Reference proteome</keyword>
<dbReference type="RefSeq" id="WP_062534600.1">
    <property type="nucleotide sequence ID" value="NZ_DF970150.1"/>
</dbReference>
<reference evidence="1" key="1">
    <citation type="submission" date="2015-03" db="EMBL/GenBank/DDBJ databases">
        <title>Draft genome sequence of Mizugakiibacter sediminis skMP5.</title>
        <authorList>
            <person name="Watanabe T."/>
            <person name="Kojima H."/>
            <person name="Fukui M."/>
        </authorList>
    </citation>
    <scope>NUCLEOTIDE SEQUENCE</scope>
    <source>
        <strain evidence="1">SkMP5</strain>
    </source>
</reference>
<dbReference type="STRING" id="1475481.GCA_000953855_00406"/>
<evidence type="ECO:0000313" key="1">
    <source>
        <dbReference type="EMBL" id="GAN45315.1"/>
    </source>
</evidence>
<dbReference type="EMBL" id="DF970150">
    <property type="protein sequence ID" value="GAP65111.1"/>
    <property type="molecule type" value="Genomic_DNA"/>
</dbReference>
<dbReference type="HOGENOM" id="CLU_1446156_0_0_6"/>
<protein>
    <submittedName>
        <fullName evidence="2">Uncharacterized protein</fullName>
    </submittedName>
</protein>
<dbReference type="Gene3D" id="3.40.1570.10">
    <property type="entry name" value="HemS/ChuS/ChuX like domains"/>
    <property type="match status" value="1"/>
</dbReference>
<reference evidence="2" key="2">
    <citation type="submission" date="2015-08" db="EMBL/GenBank/DDBJ databases">
        <title>Complete DNA Sequence of Pseudomonas syringae pv. actinidiae, the Causal Agent of Kiwifruit Canker Disease.</title>
        <authorList>
            <person name="Rikkerink E.H.A."/>
            <person name="Fineran P.C."/>
        </authorList>
    </citation>
    <scope>NUCLEOTIDE SEQUENCE</scope>
    <source>
        <strain evidence="2">SkMP5</strain>
    </source>
</reference>
<dbReference type="InterPro" id="IPR053733">
    <property type="entry name" value="Heme_Transport_Util_sf"/>
</dbReference>
<dbReference type="SUPFAM" id="SSF144064">
    <property type="entry name" value="Heme iron utilization protein-like"/>
    <property type="match status" value="1"/>
</dbReference>
<evidence type="ECO:0000313" key="3">
    <source>
        <dbReference type="Proteomes" id="UP000253740"/>
    </source>
</evidence>
<dbReference type="Proteomes" id="UP000253740">
    <property type="component" value="Unassembled WGS sequence"/>
</dbReference>
<proteinExistence type="predicted"/>
<sequence>MLARYRFHAHCSPPLPGAVRPLRHGLAHLAARLPSLGCVLCCARADASATRVVRGAGGVLLLDDPRLCWLGATARVEARSAVTRSGPREWLRFEDAGGDALACLYLLPDTDWLAWDALLDACGVGAATEEPCARAARIAPRRAELLRFRCLHVGRLTALGCETAERVSPLGRAVAAEIAGNRRGVPA</sequence>
<dbReference type="EMBL" id="DF952380">
    <property type="protein sequence ID" value="GAN45315.1"/>
    <property type="molecule type" value="Genomic_DNA"/>
</dbReference>
<organism evidence="2">
    <name type="scientific">Mizugakiibacter sediminis</name>
    <dbReference type="NCBI Taxonomy" id="1475481"/>
    <lineage>
        <taxon>Bacteria</taxon>
        <taxon>Pseudomonadati</taxon>
        <taxon>Pseudomonadota</taxon>
        <taxon>Gammaproteobacteria</taxon>
        <taxon>Lysobacterales</taxon>
        <taxon>Rhodanobacteraceae</taxon>
        <taxon>Mizugakiibacter</taxon>
    </lineage>
</organism>
<dbReference type="OrthoDB" id="5957605at2"/>
<dbReference type="AlphaFoldDB" id="A0A0K8QK89"/>
<accession>A0A0K8QK89</accession>